<dbReference type="SUPFAM" id="SSF53098">
    <property type="entry name" value="Ribonuclease H-like"/>
    <property type="match status" value="1"/>
</dbReference>
<dbReference type="InterPro" id="IPR037027">
    <property type="entry name" value="YqgF/RNaseH-like_dom_sf"/>
</dbReference>
<dbReference type="InterPro" id="IPR012337">
    <property type="entry name" value="RNaseH-like_sf"/>
</dbReference>
<dbReference type="EC" id="3.1.-.-" evidence="5"/>
<dbReference type="HAMAP" id="MF_00651">
    <property type="entry name" value="Nuclease_YqgF"/>
    <property type="match status" value="1"/>
</dbReference>
<comment type="subcellular location">
    <subcellularLocation>
        <location evidence="5">Cytoplasm</location>
    </subcellularLocation>
</comment>
<evidence type="ECO:0000313" key="7">
    <source>
        <dbReference type="EMBL" id="MBF5054418.1"/>
    </source>
</evidence>
<dbReference type="PANTHER" id="PTHR33317">
    <property type="entry name" value="POLYNUCLEOTIDYL TRANSFERASE, RIBONUCLEASE H-LIKE SUPERFAMILY PROTEIN"/>
    <property type="match status" value="1"/>
</dbReference>
<evidence type="ECO:0000259" key="6">
    <source>
        <dbReference type="SMART" id="SM00732"/>
    </source>
</evidence>
<dbReference type="CDD" id="cd16964">
    <property type="entry name" value="YqgF"/>
    <property type="match status" value="1"/>
</dbReference>
<organism evidence="7 8">
    <name type="scientific">Alloalcanivorax venustensis ISO4</name>
    <dbReference type="NCBI Taxonomy" id="1177184"/>
    <lineage>
        <taxon>Bacteria</taxon>
        <taxon>Pseudomonadati</taxon>
        <taxon>Pseudomonadota</taxon>
        <taxon>Gammaproteobacteria</taxon>
        <taxon>Oceanospirillales</taxon>
        <taxon>Alcanivoracaceae</taxon>
        <taxon>Alloalcanivorax</taxon>
    </lineage>
</organism>
<feature type="domain" description="YqgF/RNase H-like" evidence="6">
    <location>
        <begin position="1"/>
        <end position="101"/>
    </location>
</feature>
<gene>
    <name evidence="7" type="ORF">ISO4_03020</name>
</gene>
<keyword evidence="1 5" id="KW-0963">Cytoplasm</keyword>
<dbReference type="Pfam" id="PF03652">
    <property type="entry name" value="RuvX"/>
    <property type="match status" value="1"/>
</dbReference>
<keyword evidence="7" id="KW-0255">Endonuclease</keyword>
<dbReference type="Proteomes" id="UP000644441">
    <property type="component" value="Unassembled WGS sequence"/>
</dbReference>
<comment type="caution">
    <text evidence="7">The sequence shown here is derived from an EMBL/GenBank/DDBJ whole genome shotgun (WGS) entry which is preliminary data.</text>
</comment>
<evidence type="ECO:0000256" key="3">
    <source>
        <dbReference type="ARBA" id="ARBA00022722"/>
    </source>
</evidence>
<evidence type="ECO:0000256" key="1">
    <source>
        <dbReference type="ARBA" id="ARBA00022490"/>
    </source>
</evidence>
<protein>
    <recommendedName>
        <fullName evidence="5">Putative pre-16S rRNA nuclease</fullName>
        <ecNumber evidence="5">3.1.-.-</ecNumber>
    </recommendedName>
</protein>
<dbReference type="RefSeq" id="WP_194856769.1">
    <property type="nucleotide sequence ID" value="NZ_ARXR01000043.1"/>
</dbReference>
<evidence type="ECO:0000256" key="2">
    <source>
        <dbReference type="ARBA" id="ARBA00022517"/>
    </source>
</evidence>
<dbReference type="PANTHER" id="PTHR33317:SF4">
    <property type="entry name" value="POLYNUCLEOTIDYL TRANSFERASE, RIBONUCLEASE H-LIKE SUPERFAMILY PROTEIN"/>
    <property type="match status" value="1"/>
</dbReference>
<dbReference type="EMBL" id="ARXR01000043">
    <property type="protein sequence ID" value="MBF5054418.1"/>
    <property type="molecule type" value="Genomic_DNA"/>
</dbReference>
<sequence>MTLIAFDHGTHKIGVASGNAITGTATPLPALPCRDGQPDWDQMTALLEEWRPETLVVGLPLNMDGSESESSQRARKFARRLHGRFGIRVWMIDERLSTREARERTGTRRADPKVDSMAAAVIAEGYLGGATPVAP</sequence>
<dbReference type="GO" id="GO:0004519">
    <property type="term" value="F:endonuclease activity"/>
    <property type="evidence" value="ECO:0007669"/>
    <property type="project" value="UniProtKB-KW"/>
</dbReference>
<dbReference type="InterPro" id="IPR005227">
    <property type="entry name" value="YqgF"/>
</dbReference>
<evidence type="ECO:0000256" key="5">
    <source>
        <dbReference type="HAMAP-Rule" id="MF_00651"/>
    </source>
</evidence>
<evidence type="ECO:0000256" key="4">
    <source>
        <dbReference type="ARBA" id="ARBA00022801"/>
    </source>
</evidence>
<comment type="function">
    <text evidence="5">Could be a nuclease involved in processing of the 5'-end of pre-16S rRNA.</text>
</comment>
<dbReference type="NCBIfam" id="TIGR00250">
    <property type="entry name" value="RNAse_H_YqgF"/>
    <property type="match status" value="1"/>
</dbReference>
<dbReference type="InterPro" id="IPR006641">
    <property type="entry name" value="YqgF/RNaseH-like_dom"/>
</dbReference>
<name>A0ABS0AJV3_9GAMM</name>
<keyword evidence="2 5" id="KW-0690">Ribosome biogenesis</keyword>
<accession>A0ABS0AJV3</accession>
<comment type="similarity">
    <text evidence="5">Belongs to the YqgF HJR family.</text>
</comment>
<proteinExistence type="inferred from homology"/>
<dbReference type="Gene3D" id="3.30.420.140">
    <property type="entry name" value="YqgF/RNase H-like domain"/>
    <property type="match status" value="1"/>
</dbReference>
<reference evidence="7 8" key="1">
    <citation type="submission" date="2012-09" db="EMBL/GenBank/DDBJ databases">
        <title>Genome Sequence of alkane-degrading Bacterium Alcanivorax venustensis ISO4.</title>
        <authorList>
            <person name="Lai Q."/>
            <person name="Shao Z."/>
        </authorList>
    </citation>
    <scope>NUCLEOTIDE SEQUENCE [LARGE SCALE GENOMIC DNA]</scope>
    <source>
        <strain evidence="7 8">ISO4</strain>
    </source>
</reference>
<evidence type="ECO:0000313" key="8">
    <source>
        <dbReference type="Proteomes" id="UP000644441"/>
    </source>
</evidence>
<keyword evidence="3 5" id="KW-0540">Nuclease</keyword>
<keyword evidence="4 5" id="KW-0378">Hydrolase</keyword>
<dbReference type="SMART" id="SM00732">
    <property type="entry name" value="YqgFc"/>
    <property type="match status" value="1"/>
</dbReference>
<keyword evidence="8" id="KW-1185">Reference proteome</keyword>